<dbReference type="EMBL" id="FUZU01000001">
    <property type="protein sequence ID" value="SKC42137.1"/>
    <property type="molecule type" value="Genomic_DNA"/>
</dbReference>
<protein>
    <submittedName>
        <fullName evidence="1">Uncharacterized protein</fullName>
    </submittedName>
</protein>
<accession>A0A1T5ISG6</accession>
<evidence type="ECO:0000313" key="1">
    <source>
        <dbReference type="EMBL" id="SKC42137.1"/>
    </source>
</evidence>
<keyword evidence="2" id="KW-1185">Reference proteome</keyword>
<organism evidence="1 2">
    <name type="scientific">Ohtaekwangia koreensis</name>
    <dbReference type="NCBI Taxonomy" id="688867"/>
    <lineage>
        <taxon>Bacteria</taxon>
        <taxon>Pseudomonadati</taxon>
        <taxon>Bacteroidota</taxon>
        <taxon>Cytophagia</taxon>
        <taxon>Cytophagales</taxon>
        <taxon>Fulvivirgaceae</taxon>
        <taxon>Ohtaekwangia</taxon>
    </lineage>
</organism>
<proteinExistence type="predicted"/>
<name>A0A1T5ISG6_9BACT</name>
<sequence length="80" mass="9614">MKVYTDEGGGRQSQTTTYIQWGKNDFNYIDTIETYVSKKYTDNSESIYVTKIIYNGVIKWDIVTYPFYIQWGDLFYKIFF</sequence>
<evidence type="ECO:0000313" key="2">
    <source>
        <dbReference type="Proteomes" id="UP000190961"/>
    </source>
</evidence>
<dbReference type="Proteomes" id="UP000190961">
    <property type="component" value="Unassembled WGS sequence"/>
</dbReference>
<dbReference type="AlphaFoldDB" id="A0A1T5ISG6"/>
<reference evidence="1 2" key="1">
    <citation type="submission" date="2017-02" db="EMBL/GenBank/DDBJ databases">
        <authorList>
            <person name="Peterson S.W."/>
        </authorList>
    </citation>
    <scope>NUCLEOTIDE SEQUENCE [LARGE SCALE GENOMIC DNA]</scope>
    <source>
        <strain evidence="1 2">DSM 25262</strain>
    </source>
</reference>
<gene>
    <name evidence="1" type="ORF">SAMN05660236_0351</name>
</gene>